<organism evidence="4 5">
    <name type="scientific">Brevibacterium salitolerans</name>
    <dbReference type="NCBI Taxonomy" id="1403566"/>
    <lineage>
        <taxon>Bacteria</taxon>
        <taxon>Bacillati</taxon>
        <taxon>Actinomycetota</taxon>
        <taxon>Actinomycetes</taxon>
        <taxon>Micrococcales</taxon>
        <taxon>Brevibacteriaceae</taxon>
        <taxon>Brevibacterium</taxon>
    </lineage>
</organism>
<comment type="caution">
    <text evidence="4">The sequence shown here is derived from an EMBL/GenBank/DDBJ whole genome shotgun (WGS) entry which is preliminary data.</text>
</comment>
<dbReference type="InterPro" id="IPR036390">
    <property type="entry name" value="WH_DNA-bd_sf"/>
</dbReference>
<dbReference type="InterPro" id="IPR057727">
    <property type="entry name" value="WCX_dom"/>
</dbReference>
<protein>
    <submittedName>
        <fullName evidence="4">YafY family protein</fullName>
    </submittedName>
</protein>
<evidence type="ECO:0000313" key="4">
    <source>
        <dbReference type="EMBL" id="GAA2087650.1"/>
    </source>
</evidence>
<sequence length="334" mass="36405">MSTEDTAARVLRLLSLLQQRHSWFAQELAAELGVTTRSVRRDVARLRSLGYPVVSAAGASGGYRLGRGARMPPLLLDDDEAVAAALSLRLSSTHAVAGAGEAALRALATLDQVMPPRLRAEVRAVHAATDPLHRPVAEVSPDVLLTLARACRDGERVRFSYVSGTGTESTRTVEPVHMVTTGPRWYLMAWDLDRDDWRTFRLDRVRGLEPTGQRFRRREHPDPVEYVRSSVTEAPYSRTARVRVRTSPEELAARVPPQVGSVAPDAERGWSLLTVSGDCLEWIACHLAMLGWEIVVLEPAELREAARSMAARLAALAEGTAHGDGAGAREGAEA</sequence>
<keyword evidence="2" id="KW-0804">Transcription</keyword>
<evidence type="ECO:0000313" key="5">
    <source>
        <dbReference type="Proteomes" id="UP001500984"/>
    </source>
</evidence>
<evidence type="ECO:0000259" key="3">
    <source>
        <dbReference type="PROSITE" id="PS51000"/>
    </source>
</evidence>
<dbReference type="InterPro" id="IPR036388">
    <property type="entry name" value="WH-like_DNA-bd_sf"/>
</dbReference>
<feature type="domain" description="HTH deoR-type" evidence="3">
    <location>
        <begin position="6"/>
        <end position="61"/>
    </location>
</feature>
<dbReference type="PANTHER" id="PTHR34580:SF3">
    <property type="entry name" value="PROTEIN PAFB"/>
    <property type="match status" value="1"/>
</dbReference>
<dbReference type="SUPFAM" id="SSF46785">
    <property type="entry name" value="Winged helix' DNA-binding domain"/>
    <property type="match status" value="1"/>
</dbReference>
<dbReference type="PANTHER" id="PTHR34580">
    <property type="match status" value="1"/>
</dbReference>
<keyword evidence="5" id="KW-1185">Reference proteome</keyword>
<evidence type="ECO:0000256" key="1">
    <source>
        <dbReference type="ARBA" id="ARBA00023015"/>
    </source>
</evidence>
<dbReference type="InterPro" id="IPR001034">
    <property type="entry name" value="DeoR_HTH"/>
</dbReference>
<proteinExistence type="predicted"/>
<name>A0ABN2WAG3_9MICO</name>
<dbReference type="Pfam" id="PF08279">
    <property type="entry name" value="HTH_11"/>
    <property type="match status" value="1"/>
</dbReference>
<evidence type="ECO:0000256" key="2">
    <source>
        <dbReference type="ARBA" id="ARBA00023163"/>
    </source>
</evidence>
<dbReference type="Proteomes" id="UP001500984">
    <property type="component" value="Unassembled WGS sequence"/>
</dbReference>
<dbReference type="RefSeq" id="WP_344334474.1">
    <property type="nucleotide sequence ID" value="NZ_BAAAPZ010000002.1"/>
</dbReference>
<dbReference type="PROSITE" id="PS51000">
    <property type="entry name" value="HTH_DEOR_2"/>
    <property type="match status" value="1"/>
</dbReference>
<reference evidence="4 5" key="1">
    <citation type="journal article" date="2019" name="Int. J. Syst. Evol. Microbiol.">
        <title>The Global Catalogue of Microorganisms (GCM) 10K type strain sequencing project: providing services to taxonomists for standard genome sequencing and annotation.</title>
        <authorList>
            <consortium name="The Broad Institute Genomics Platform"/>
            <consortium name="The Broad Institute Genome Sequencing Center for Infectious Disease"/>
            <person name="Wu L."/>
            <person name="Ma J."/>
        </authorList>
    </citation>
    <scope>NUCLEOTIDE SEQUENCE [LARGE SCALE GENOMIC DNA]</scope>
    <source>
        <strain evidence="4 5">JCM 15900</strain>
    </source>
</reference>
<keyword evidence="1" id="KW-0805">Transcription regulation</keyword>
<dbReference type="InterPro" id="IPR051534">
    <property type="entry name" value="CBASS_pafABC_assoc_protein"/>
</dbReference>
<dbReference type="InterPro" id="IPR013196">
    <property type="entry name" value="HTH_11"/>
</dbReference>
<dbReference type="EMBL" id="BAAAPZ010000002">
    <property type="protein sequence ID" value="GAA2087650.1"/>
    <property type="molecule type" value="Genomic_DNA"/>
</dbReference>
<dbReference type="PROSITE" id="PS52050">
    <property type="entry name" value="WYL"/>
    <property type="match status" value="1"/>
</dbReference>
<dbReference type="PIRSF" id="PIRSF016838">
    <property type="entry name" value="PafC"/>
    <property type="match status" value="1"/>
</dbReference>
<dbReference type="InterPro" id="IPR028349">
    <property type="entry name" value="PafC-like"/>
</dbReference>
<dbReference type="Pfam" id="PF13280">
    <property type="entry name" value="WYL"/>
    <property type="match status" value="1"/>
</dbReference>
<dbReference type="InterPro" id="IPR026881">
    <property type="entry name" value="WYL_dom"/>
</dbReference>
<dbReference type="Gene3D" id="1.10.10.10">
    <property type="entry name" value="Winged helix-like DNA-binding domain superfamily/Winged helix DNA-binding domain"/>
    <property type="match status" value="1"/>
</dbReference>
<gene>
    <name evidence="4" type="ORF">GCM10009823_02150</name>
</gene>
<accession>A0ABN2WAG3</accession>
<dbReference type="Pfam" id="PF25583">
    <property type="entry name" value="WCX"/>
    <property type="match status" value="1"/>
</dbReference>